<name>A0A9P8WAY8_9HYPO</name>
<comment type="caution">
    <text evidence="2">The sequence shown here is derived from an EMBL/GenBank/DDBJ whole genome shotgun (WGS) entry which is preliminary data.</text>
</comment>
<feature type="compositionally biased region" description="Low complexity" evidence="1">
    <location>
        <begin position="49"/>
        <end position="60"/>
    </location>
</feature>
<reference evidence="2 3" key="1">
    <citation type="journal article" date="2021" name="Nat. Commun.">
        <title>Genetic determinants of endophytism in the Arabidopsis root mycobiome.</title>
        <authorList>
            <person name="Mesny F."/>
            <person name="Miyauchi S."/>
            <person name="Thiergart T."/>
            <person name="Pickel B."/>
            <person name="Atanasova L."/>
            <person name="Karlsson M."/>
            <person name="Huettel B."/>
            <person name="Barry K.W."/>
            <person name="Haridas S."/>
            <person name="Chen C."/>
            <person name="Bauer D."/>
            <person name="Andreopoulos W."/>
            <person name="Pangilinan J."/>
            <person name="LaButti K."/>
            <person name="Riley R."/>
            <person name="Lipzen A."/>
            <person name="Clum A."/>
            <person name="Drula E."/>
            <person name="Henrissat B."/>
            <person name="Kohler A."/>
            <person name="Grigoriev I.V."/>
            <person name="Martin F.M."/>
            <person name="Hacquard S."/>
        </authorList>
    </citation>
    <scope>NUCLEOTIDE SEQUENCE [LARGE SCALE GENOMIC DNA]</scope>
    <source>
        <strain evidence="2 3">MPI-CAGE-CH-0241</strain>
    </source>
</reference>
<dbReference type="Proteomes" id="UP000777438">
    <property type="component" value="Unassembled WGS sequence"/>
</dbReference>
<keyword evidence="3" id="KW-1185">Reference proteome</keyword>
<gene>
    <name evidence="2" type="ORF">B0T10DRAFT_456457</name>
</gene>
<organism evidence="2 3">
    <name type="scientific">Thelonectria olida</name>
    <dbReference type="NCBI Taxonomy" id="1576542"/>
    <lineage>
        <taxon>Eukaryota</taxon>
        <taxon>Fungi</taxon>
        <taxon>Dikarya</taxon>
        <taxon>Ascomycota</taxon>
        <taxon>Pezizomycotina</taxon>
        <taxon>Sordariomycetes</taxon>
        <taxon>Hypocreomycetidae</taxon>
        <taxon>Hypocreales</taxon>
        <taxon>Nectriaceae</taxon>
        <taxon>Thelonectria</taxon>
    </lineage>
</organism>
<protein>
    <submittedName>
        <fullName evidence="2">Uncharacterized protein</fullName>
    </submittedName>
</protein>
<evidence type="ECO:0000256" key="1">
    <source>
        <dbReference type="SAM" id="MobiDB-lite"/>
    </source>
</evidence>
<feature type="region of interest" description="Disordered" evidence="1">
    <location>
        <begin position="42"/>
        <end position="124"/>
    </location>
</feature>
<sequence>MATKMQASFIPREVPLCLEHFLSFAEKYHASREPLASQFEPLNLSQDDSSSGCSCNESSNTPSPRQPTRVQPKRQAKRKYVEAKMMAERNSKKRKLSSDTSERKNKKRRCCNANNEQSVQTANEALPPWPQAIIQLQDMIYKAVHHNAETRTCLSGADVWTCQECKLERAREVAGLRAGWDAVWAVPGRKKAPIADMQPIGEVFPKAPYASMDPIGKAPYATMDHVDEIYNLLGLKAPVASMEPTGEFLYVSCSGPLEVREEDKVQWAGLTFVVESCITPMILIV</sequence>
<accession>A0A9P8WAY8</accession>
<dbReference type="OrthoDB" id="10617798at2759"/>
<evidence type="ECO:0000313" key="2">
    <source>
        <dbReference type="EMBL" id="KAH6894208.1"/>
    </source>
</evidence>
<evidence type="ECO:0000313" key="3">
    <source>
        <dbReference type="Proteomes" id="UP000777438"/>
    </source>
</evidence>
<feature type="compositionally biased region" description="Basic and acidic residues" evidence="1">
    <location>
        <begin position="79"/>
        <end position="103"/>
    </location>
</feature>
<proteinExistence type="predicted"/>
<dbReference type="AlphaFoldDB" id="A0A9P8WAY8"/>
<dbReference type="EMBL" id="JAGPYM010000005">
    <property type="protein sequence ID" value="KAH6894208.1"/>
    <property type="molecule type" value="Genomic_DNA"/>
</dbReference>